<name>A0A5B7HK70_PORTR</name>
<sequence>MGLHVPGNLTLSPVLCGRRYLPPDDSCHHVCASLQLRQIGGGGAAVHSWWWPAKYTSRPVLQGSQRSGGWQGGWRSI</sequence>
<dbReference type="EMBL" id="VSRR010029756">
    <property type="protein sequence ID" value="MPC69637.1"/>
    <property type="molecule type" value="Genomic_DNA"/>
</dbReference>
<evidence type="ECO:0000313" key="1">
    <source>
        <dbReference type="EMBL" id="MPC69637.1"/>
    </source>
</evidence>
<dbReference type="AlphaFoldDB" id="A0A5B7HK70"/>
<organism evidence="1 2">
    <name type="scientific">Portunus trituberculatus</name>
    <name type="common">Swimming crab</name>
    <name type="synonym">Neptunus trituberculatus</name>
    <dbReference type="NCBI Taxonomy" id="210409"/>
    <lineage>
        <taxon>Eukaryota</taxon>
        <taxon>Metazoa</taxon>
        <taxon>Ecdysozoa</taxon>
        <taxon>Arthropoda</taxon>
        <taxon>Crustacea</taxon>
        <taxon>Multicrustacea</taxon>
        <taxon>Malacostraca</taxon>
        <taxon>Eumalacostraca</taxon>
        <taxon>Eucarida</taxon>
        <taxon>Decapoda</taxon>
        <taxon>Pleocyemata</taxon>
        <taxon>Brachyura</taxon>
        <taxon>Eubrachyura</taxon>
        <taxon>Portunoidea</taxon>
        <taxon>Portunidae</taxon>
        <taxon>Portuninae</taxon>
        <taxon>Portunus</taxon>
    </lineage>
</organism>
<evidence type="ECO:0000313" key="2">
    <source>
        <dbReference type="Proteomes" id="UP000324222"/>
    </source>
</evidence>
<gene>
    <name evidence="1" type="ORF">E2C01_063867</name>
</gene>
<proteinExistence type="predicted"/>
<protein>
    <submittedName>
        <fullName evidence="1">Uncharacterized protein</fullName>
    </submittedName>
</protein>
<comment type="caution">
    <text evidence="1">The sequence shown here is derived from an EMBL/GenBank/DDBJ whole genome shotgun (WGS) entry which is preliminary data.</text>
</comment>
<accession>A0A5B7HK70</accession>
<keyword evidence="2" id="KW-1185">Reference proteome</keyword>
<reference evidence="1 2" key="1">
    <citation type="submission" date="2019-05" db="EMBL/GenBank/DDBJ databases">
        <title>Another draft genome of Portunus trituberculatus and its Hox gene families provides insights of decapod evolution.</title>
        <authorList>
            <person name="Jeong J.-H."/>
            <person name="Song I."/>
            <person name="Kim S."/>
            <person name="Choi T."/>
            <person name="Kim D."/>
            <person name="Ryu S."/>
            <person name="Kim W."/>
        </authorList>
    </citation>
    <scope>NUCLEOTIDE SEQUENCE [LARGE SCALE GENOMIC DNA]</scope>
    <source>
        <tissue evidence="1">Muscle</tissue>
    </source>
</reference>
<dbReference type="Proteomes" id="UP000324222">
    <property type="component" value="Unassembled WGS sequence"/>
</dbReference>